<keyword evidence="3" id="KW-1185">Reference proteome</keyword>
<dbReference type="PANTHER" id="PTHR43784:SF2">
    <property type="entry name" value="GDSL-LIKE LIPASE_ACYLHYDROLASE, PUTATIVE (AFU_ORTHOLOGUE AFUA_2G00820)-RELATED"/>
    <property type="match status" value="1"/>
</dbReference>
<dbReference type="Gene3D" id="3.40.50.1110">
    <property type="entry name" value="SGNH hydrolase"/>
    <property type="match status" value="1"/>
</dbReference>
<dbReference type="Proteomes" id="UP000199341">
    <property type="component" value="Unassembled WGS sequence"/>
</dbReference>
<protein>
    <submittedName>
        <fullName evidence="2">Lysophospholipase L1</fullName>
    </submittedName>
</protein>
<evidence type="ECO:0000259" key="1">
    <source>
        <dbReference type="Pfam" id="PF13472"/>
    </source>
</evidence>
<dbReference type="EMBL" id="FNIE01000008">
    <property type="protein sequence ID" value="SDO18635.1"/>
    <property type="molecule type" value="Genomic_DNA"/>
</dbReference>
<proteinExistence type="predicted"/>
<evidence type="ECO:0000313" key="2">
    <source>
        <dbReference type="EMBL" id="SDO18635.1"/>
    </source>
</evidence>
<dbReference type="Pfam" id="PF13472">
    <property type="entry name" value="Lipase_GDSL_2"/>
    <property type="match status" value="1"/>
</dbReference>
<dbReference type="InterPro" id="IPR013830">
    <property type="entry name" value="SGNH_hydro"/>
</dbReference>
<dbReference type="SUPFAM" id="SSF52266">
    <property type="entry name" value="SGNH hydrolase"/>
    <property type="match status" value="1"/>
</dbReference>
<organism evidence="2 3">
    <name type="scientific">Actinacidiphila guanduensis</name>
    <dbReference type="NCBI Taxonomy" id="310781"/>
    <lineage>
        <taxon>Bacteria</taxon>
        <taxon>Bacillati</taxon>
        <taxon>Actinomycetota</taxon>
        <taxon>Actinomycetes</taxon>
        <taxon>Kitasatosporales</taxon>
        <taxon>Streptomycetaceae</taxon>
        <taxon>Actinacidiphila</taxon>
    </lineage>
</organism>
<evidence type="ECO:0000313" key="3">
    <source>
        <dbReference type="Proteomes" id="UP000199341"/>
    </source>
</evidence>
<reference evidence="2 3" key="1">
    <citation type="submission" date="2016-10" db="EMBL/GenBank/DDBJ databases">
        <authorList>
            <person name="de Groot N.N."/>
        </authorList>
    </citation>
    <scope>NUCLEOTIDE SEQUENCE [LARGE SCALE GENOMIC DNA]</scope>
    <source>
        <strain evidence="2 3">CGMCC 4.2022</strain>
    </source>
</reference>
<sequence length="230" mass="25067">MTEDLSREAADPLCLSQEESARLLRGAPWQRFVAMGDSFAAGVGGPSRGYATVSWPKRVAAALGEGRPDFAYLNTGVIGKRTAEVRAEQLEQVMAFEPDLVNVAAGGNDIFDPEPDFDAVEENLDAVYTALRGRGADVFAFTVANVFDTVPELAEFGLRVAELNSRIRAVAARHDAMVVEMWDHPVRKRPELMSEDGIHFAMEGQAALAAEIVRTLSQRLSRYGAQGQVR</sequence>
<accession>A0A1H0HHG6</accession>
<feature type="domain" description="SGNH hydrolase-type esterase" evidence="1">
    <location>
        <begin position="34"/>
        <end position="207"/>
    </location>
</feature>
<dbReference type="InterPro" id="IPR036514">
    <property type="entry name" value="SGNH_hydro_sf"/>
</dbReference>
<dbReference type="RefSeq" id="WP_093785631.1">
    <property type="nucleotide sequence ID" value="NZ_FNIE01000008.1"/>
</dbReference>
<name>A0A1H0HHG6_9ACTN</name>
<dbReference type="STRING" id="310781.SAMN05216259_10861"/>
<dbReference type="CDD" id="cd01832">
    <property type="entry name" value="SGNH_hydrolase_like_1"/>
    <property type="match status" value="1"/>
</dbReference>
<gene>
    <name evidence="2" type="ORF">SAMN05216259_10861</name>
</gene>
<dbReference type="AlphaFoldDB" id="A0A1H0HHG6"/>
<dbReference type="OrthoDB" id="3474033at2"/>
<dbReference type="InterPro" id="IPR053140">
    <property type="entry name" value="GDSL_Rv0518-like"/>
</dbReference>
<dbReference type="PANTHER" id="PTHR43784">
    <property type="entry name" value="GDSL-LIKE LIPASE/ACYLHYDROLASE, PUTATIVE (AFU_ORTHOLOGUE AFUA_2G00820)-RELATED"/>
    <property type="match status" value="1"/>
</dbReference>